<dbReference type="Proteomes" id="UP001224775">
    <property type="component" value="Unassembled WGS sequence"/>
</dbReference>
<gene>
    <name evidence="3" type="ORF">QTG54_013804</name>
</gene>
<keyword evidence="2" id="KW-0472">Membrane</keyword>
<feature type="compositionally biased region" description="Polar residues" evidence="1">
    <location>
        <begin position="33"/>
        <end position="45"/>
    </location>
</feature>
<feature type="transmembrane region" description="Helical" evidence="2">
    <location>
        <begin position="896"/>
        <end position="919"/>
    </location>
</feature>
<feature type="region of interest" description="Disordered" evidence="1">
    <location>
        <begin position="237"/>
        <end position="337"/>
    </location>
</feature>
<feature type="region of interest" description="Disordered" evidence="1">
    <location>
        <begin position="103"/>
        <end position="165"/>
    </location>
</feature>
<feature type="compositionally biased region" description="Basic and acidic residues" evidence="1">
    <location>
        <begin position="430"/>
        <end position="444"/>
    </location>
</feature>
<keyword evidence="2" id="KW-1133">Transmembrane helix</keyword>
<feature type="compositionally biased region" description="Low complexity" evidence="1">
    <location>
        <begin position="462"/>
        <end position="476"/>
    </location>
</feature>
<feature type="compositionally biased region" description="Low complexity" evidence="1">
    <location>
        <begin position="155"/>
        <end position="165"/>
    </location>
</feature>
<feature type="transmembrane region" description="Helical" evidence="2">
    <location>
        <begin position="997"/>
        <end position="1014"/>
    </location>
</feature>
<feature type="compositionally biased region" description="Polar residues" evidence="1">
    <location>
        <begin position="593"/>
        <end position="602"/>
    </location>
</feature>
<feature type="compositionally biased region" description="Basic residues" evidence="1">
    <location>
        <begin position="834"/>
        <end position="850"/>
    </location>
</feature>
<feature type="transmembrane region" description="Helical" evidence="2">
    <location>
        <begin position="963"/>
        <end position="985"/>
    </location>
</feature>
<feature type="compositionally biased region" description="Low complexity" evidence="1">
    <location>
        <begin position="613"/>
        <end position="625"/>
    </location>
</feature>
<proteinExistence type="predicted"/>
<feature type="compositionally biased region" description="Basic and acidic residues" evidence="1">
    <location>
        <begin position="502"/>
        <end position="514"/>
    </location>
</feature>
<feature type="region of interest" description="Disordered" evidence="1">
    <location>
        <begin position="368"/>
        <end position="861"/>
    </location>
</feature>
<feature type="transmembrane region" description="Helical" evidence="2">
    <location>
        <begin position="1227"/>
        <end position="1250"/>
    </location>
</feature>
<dbReference type="Gene3D" id="1.50.10.150">
    <property type="entry name" value="Voltage-dependent anion channel"/>
    <property type="match status" value="1"/>
</dbReference>
<evidence type="ECO:0000256" key="2">
    <source>
        <dbReference type="SAM" id="Phobius"/>
    </source>
</evidence>
<dbReference type="EMBL" id="JATAAI010000033">
    <property type="protein sequence ID" value="KAK1735641.1"/>
    <property type="molecule type" value="Genomic_DNA"/>
</dbReference>
<feature type="compositionally biased region" description="Basic and acidic residues" evidence="1">
    <location>
        <begin position="60"/>
        <end position="69"/>
    </location>
</feature>
<dbReference type="InterPro" id="IPR038665">
    <property type="entry name" value="Voltage-dep_anion_channel_sf"/>
</dbReference>
<feature type="compositionally biased region" description="Basic and acidic residues" evidence="1">
    <location>
        <begin position="663"/>
        <end position="678"/>
    </location>
</feature>
<feature type="transmembrane region" description="Helical" evidence="2">
    <location>
        <begin position="1020"/>
        <end position="1042"/>
    </location>
</feature>
<feature type="compositionally biased region" description="Low complexity" evidence="1">
    <location>
        <begin position="519"/>
        <end position="530"/>
    </location>
</feature>
<feature type="compositionally biased region" description="Low complexity" evidence="1">
    <location>
        <begin position="251"/>
        <end position="262"/>
    </location>
</feature>
<feature type="transmembrane region" description="Helical" evidence="2">
    <location>
        <begin position="1108"/>
        <end position="1128"/>
    </location>
</feature>
<feature type="compositionally biased region" description="Pro residues" evidence="1">
    <location>
        <begin position="626"/>
        <end position="639"/>
    </location>
</feature>
<keyword evidence="2" id="KW-0812">Transmembrane</keyword>
<feature type="compositionally biased region" description="Polar residues" evidence="1">
    <location>
        <begin position="106"/>
        <end position="124"/>
    </location>
</feature>
<accession>A0AAD9D686</accession>
<protein>
    <submittedName>
        <fullName evidence="3">Uncharacterized protein</fullName>
    </submittedName>
</protein>
<feature type="compositionally biased region" description="Gly residues" evidence="1">
    <location>
        <begin position="764"/>
        <end position="773"/>
    </location>
</feature>
<comment type="caution">
    <text evidence="3">The sequence shown here is derived from an EMBL/GenBank/DDBJ whole genome shotgun (WGS) entry which is preliminary data.</text>
</comment>
<feature type="region of interest" description="Disordered" evidence="1">
    <location>
        <begin position="1"/>
        <end position="89"/>
    </location>
</feature>
<evidence type="ECO:0000256" key="1">
    <source>
        <dbReference type="SAM" id="MobiDB-lite"/>
    </source>
</evidence>
<organism evidence="3 4">
    <name type="scientific">Skeletonema marinoi</name>
    <dbReference type="NCBI Taxonomy" id="267567"/>
    <lineage>
        <taxon>Eukaryota</taxon>
        <taxon>Sar</taxon>
        <taxon>Stramenopiles</taxon>
        <taxon>Ochrophyta</taxon>
        <taxon>Bacillariophyta</taxon>
        <taxon>Coscinodiscophyceae</taxon>
        <taxon>Thalassiosirophycidae</taxon>
        <taxon>Thalassiosirales</taxon>
        <taxon>Skeletonemataceae</taxon>
        <taxon>Skeletonema</taxon>
        <taxon>Skeletonema marinoi-dohrnii complex</taxon>
    </lineage>
</organism>
<feature type="compositionally biased region" description="Basic and acidic residues" evidence="1">
    <location>
        <begin position="141"/>
        <end position="154"/>
    </location>
</feature>
<evidence type="ECO:0000313" key="4">
    <source>
        <dbReference type="Proteomes" id="UP001224775"/>
    </source>
</evidence>
<reference evidence="3" key="1">
    <citation type="submission" date="2023-06" db="EMBL/GenBank/DDBJ databases">
        <title>Survivors Of The Sea: Transcriptome response of Skeletonema marinoi to long-term dormancy.</title>
        <authorList>
            <person name="Pinder M.I.M."/>
            <person name="Kourtchenko O."/>
            <person name="Robertson E.K."/>
            <person name="Larsson T."/>
            <person name="Maumus F."/>
            <person name="Osuna-Cruz C.M."/>
            <person name="Vancaester E."/>
            <person name="Stenow R."/>
            <person name="Vandepoele K."/>
            <person name="Ploug H."/>
            <person name="Bruchert V."/>
            <person name="Godhe A."/>
            <person name="Topel M."/>
        </authorList>
    </citation>
    <scope>NUCLEOTIDE SEQUENCE</scope>
    <source>
        <strain evidence="3">R05AC</strain>
    </source>
</reference>
<name>A0AAD9D686_9STRA</name>
<keyword evidence="4" id="KW-1185">Reference proteome</keyword>
<sequence length="1368" mass="151050">MSGSKTTSDDEQHHFSSSSGSGHYHHHATTSSPTKRQQNLLQETTAAVPFSSPAISPIPKHNDENDLHDLVAYPSEIAGSSNDDSEPYLLSSMSEEDHLKLGGTAAGSTTAVPQDNATNTTVEKSTPLHMEFELKPSTSSEENKIRSNNSREAHQQQQPQQNVVPVNFKKKELRCVTDVQLLTSVGMSGSFSPMGNNSVATNGSMDTPTGNRFQLPKFYDSEEEGVGSLVLVPSSKSLSSPRMMVGGQGGPSPTSSSFANAAGVGGPAPPPQFPLPKDHRHGLTTTPAHLLPYQQRKKLIVEQVPPTPTSTDKRPPVPPSSATTKPPPPSSSFGGAAAAVGGNVMVVASEPPPIVSGAQLAKKYGGVAEIPPFKGAGDNITTNDVEGTTTMTPMKKSKSADSSNKPIPPPPTITTTTFSSPVNNNSKNNTTDEKREEKKTENDASTKQTPRPIPVLQEVICPSQPQSPSMRSSSPSGEGSYHIRVSSCGSISSLGSMAVDSDSIRHAPRRDHPNHNGGQQQQQQQYYQQMQPPPPNHYYGGYPQPQPPMRGPPNGGGFVDLSQDIALYLHGEQIANGGGEAPHHGQGEYPPQNYWNQQQHDPSQYGYGGGGQQHPYQQQQQQHYPQPLPQAEPIPPPLTQVPNMQMGHRSRLPSISDDDWSEDIEKYKADMDGRDDGNRGGGGGRNGNNNNQQQPYPLPPQRSYNYGRDRMAYPHQLPPPAQNRQRDQRKRKENHPQQAHPENRPNERSSLLGPNNRNYDEYGGWNGNGGGGNNNPNPTYYKTPPRRGNKKNPQETKSTKRKKSKRRRDRRSEKEKLRNLYSTDSSPEEDEKHRRSVRSSRRKKRHGGRKRRDDDVSDTMSETYSESFMSASLTDRLKSAETNVNFFQRMMIRTKLLICNLPLSAAAISFSIVLLGIVWLRRAEEILTSCKEVNFHSSQCNFPEFPGCYFCDTFDHWYQVATMFHTICSYVGGLSVALYAAKAILFGRVFIDEMSSPTTASPAGLIFMTMALAFTGKGAAGAVAVFVASFLHLALLLWFIYMSLAYQTMPDPSWFPNTIGIGLCAVKVWFYNPLCGHFLIAMTLMLTFLYYPISLIRVALNEKMSSTICWMQMICPAISLYSLAIVMQPSFKEERPDISHFQTMQRSVYLPSMTCLFGLCIVGMISSLHGLAVRWKQIQKEEFTPAHAAYSFPLLMHALAVQAYRSSLGFFSETGEVNPALKSALEIYWIVLVSAGTFVAVVCLIMYLSFLPSWIDVNTSDELEPPAPNETSMFETVTWGESLIQPYVSPTILQSNETGVLVMTHDYENNWDSLVRTKNVPAVGFEPMMRTRTFNREREALKHLVGGQDIIHEGDEADDDFCFENVNV</sequence>
<evidence type="ECO:0000313" key="3">
    <source>
        <dbReference type="EMBL" id="KAK1735641.1"/>
    </source>
</evidence>
<feature type="compositionally biased region" description="Basic residues" evidence="1">
    <location>
        <begin position="799"/>
        <end position="809"/>
    </location>
</feature>
<feature type="compositionally biased region" description="Polar residues" evidence="1">
    <location>
        <begin position="748"/>
        <end position="757"/>
    </location>
</feature>
<feature type="transmembrane region" description="Helical" evidence="2">
    <location>
        <begin position="1077"/>
        <end position="1096"/>
    </location>
</feature>
<feature type="compositionally biased region" description="Low complexity" evidence="1">
    <location>
        <begin position="486"/>
        <end position="496"/>
    </location>
</feature>
<feature type="transmembrane region" description="Helical" evidence="2">
    <location>
        <begin position="1148"/>
        <end position="1168"/>
    </location>
</feature>